<evidence type="ECO:0000313" key="3">
    <source>
        <dbReference type="Proteomes" id="UP001058739"/>
    </source>
</evidence>
<reference evidence="2" key="1">
    <citation type="submission" date="2022-06" db="EMBL/GenBank/DDBJ databases">
        <title>Complete Genome Sequence of Deoxynivalenol-bioadsorption Ochrobactrum pseudintermedium ASAG-D25.</title>
        <authorList>
            <person name="Wang N."/>
        </authorList>
    </citation>
    <scope>NUCLEOTIDE SEQUENCE</scope>
    <source>
        <strain evidence="2">ASAG-D25</strain>
    </source>
</reference>
<gene>
    <name evidence="2" type="ORF">NIK97_04290</name>
</gene>
<accession>A0ABY5UCC8</accession>
<dbReference type="RefSeq" id="WP_121982254.1">
    <property type="nucleotide sequence ID" value="NZ_CP099967.1"/>
</dbReference>
<organism evidence="2 3">
    <name type="scientific">Brucella pseudintermedia</name>
    <dbReference type="NCBI Taxonomy" id="370111"/>
    <lineage>
        <taxon>Bacteria</taxon>
        <taxon>Pseudomonadati</taxon>
        <taxon>Pseudomonadota</taxon>
        <taxon>Alphaproteobacteria</taxon>
        <taxon>Hyphomicrobiales</taxon>
        <taxon>Brucellaceae</taxon>
        <taxon>Brucella/Ochrobactrum group</taxon>
        <taxon>Brucella</taxon>
    </lineage>
</organism>
<dbReference type="InterPro" id="IPR052553">
    <property type="entry name" value="CbiG_hydrolase"/>
</dbReference>
<protein>
    <submittedName>
        <fullName evidence="2">Cobalamin biosynthesis protein</fullName>
    </submittedName>
</protein>
<evidence type="ECO:0000313" key="2">
    <source>
        <dbReference type="EMBL" id="UWL60980.1"/>
    </source>
</evidence>
<dbReference type="InterPro" id="IPR002750">
    <property type="entry name" value="CobE/GbiG_C"/>
</dbReference>
<evidence type="ECO:0000259" key="1">
    <source>
        <dbReference type="Pfam" id="PF01890"/>
    </source>
</evidence>
<dbReference type="PANTHER" id="PTHR37477:SF1">
    <property type="entry name" value="COBALT-PRECORRIN-5A HYDROLASE"/>
    <property type="match status" value="1"/>
</dbReference>
<dbReference type="Gene3D" id="3.30.420.180">
    <property type="entry name" value="CobE/GbiG C-terminal domain"/>
    <property type="match status" value="1"/>
</dbReference>
<proteinExistence type="predicted"/>
<dbReference type="SUPFAM" id="SSF159664">
    <property type="entry name" value="CobE/GbiG C-terminal domain-like"/>
    <property type="match status" value="1"/>
</dbReference>
<dbReference type="PANTHER" id="PTHR37477">
    <property type="entry name" value="COBALT-PRECORRIN-5A HYDROLASE"/>
    <property type="match status" value="1"/>
</dbReference>
<sequence length="141" mass="14603">MLKSNFIRVLGMGGSSGVTFDELLALAEQVLARGACSRPDAIATLSTKRGEPVWAELASYYACAVCYFDAERLEQETPRLKNPSEAVFRTVGCHGVAEAAALAASGPSGILAVEKTASGRATAALAIAAPSGAPQFRKGRS</sequence>
<dbReference type="Pfam" id="PF01890">
    <property type="entry name" value="CbiG_C"/>
    <property type="match status" value="1"/>
</dbReference>
<name>A0ABY5UCC8_9HYPH</name>
<dbReference type="Proteomes" id="UP001058739">
    <property type="component" value="Chromosome 01"/>
</dbReference>
<keyword evidence="3" id="KW-1185">Reference proteome</keyword>
<dbReference type="EMBL" id="CP099967">
    <property type="protein sequence ID" value="UWL60980.1"/>
    <property type="molecule type" value="Genomic_DNA"/>
</dbReference>
<feature type="domain" description="CobE/GbiG C-terminal" evidence="1">
    <location>
        <begin position="9"/>
        <end position="126"/>
    </location>
</feature>
<dbReference type="InterPro" id="IPR036518">
    <property type="entry name" value="CobE/GbiG_C_sf"/>
</dbReference>